<gene>
    <name evidence="1" type="ORF">J2S41_001116</name>
</gene>
<organism evidence="1 2">
    <name type="scientific">Catenuloplanes atrovinosus</name>
    <dbReference type="NCBI Taxonomy" id="137266"/>
    <lineage>
        <taxon>Bacteria</taxon>
        <taxon>Bacillati</taxon>
        <taxon>Actinomycetota</taxon>
        <taxon>Actinomycetes</taxon>
        <taxon>Micromonosporales</taxon>
        <taxon>Micromonosporaceae</taxon>
        <taxon>Catenuloplanes</taxon>
    </lineage>
</organism>
<protein>
    <recommendedName>
        <fullName evidence="3">FXSXX-COOH protein</fullName>
    </recommendedName>
</protein>
<name>A0AAE3YLC7_9ACTN</name>
<dbReference type="EMBL" id="JAVDYB010000001">
    <property type="protein sequence ID" value="MDR7274338.1"/>
    <property type="molecule type" value="Genomic_DNA"/>
</dbReference>
<dbReference type="AlphaFoldDB" id="A0AAE3YLC7"/>
<sequence length="59" mass="6432">MTHRPGDVITELIDLSDCTLRDLRLKDDLVPAAAVRRALRQVERPRANLGGSGPPGRAD</sequence>
<evidence type="ECO:0000313" key="1">
    <source>
        <dbReference type="EMBL" id="MDR7274338.1"/>
    </source>
</evidence>
<dbReference type="RefSeq" id="WP_310363906.1">
    <property type="nucleotide sequence ID" value="NZ_JAVDYB010000001.1"/>
</dbReference>
<keyword evidence="2" id="KW-1185">Reference proteome</keyword>
<evidence type="ECO:0008006" key="3">
    <source>
        <dbReference type="Google" id="ProtNLM"/>
    </source>
</evidence>
<comment type="caution">
    <text evidence="1">The sequence shown here is derived from an EMBL/GenBank/DDBJ whole genome shotgun (WGS) entry which is preliminary data.</text>
</comment>
<reference evidence="1" key="1">
    <citation type="submission" date="2023-07" db="EMBL/GenBank/DDBJ databases">
        <title>Sequencing the genomes of 1000 actinobacteria strains.</title>
        <authorList>
            <person name="Klenk H.-P."/>
        </authorList>
    </citation>
    <scope>NUCLEOTIDE SEQUENCE</scope>
    <source>
        <strain evidence="1">DSM 44707</strain>
    </source>
</reference>
<accession>A0AAE3YLC7</accession>
<evidence type="ECO:0000313" key="2">
    <source>
        <dbReference type="Proteomes" id="UP001183643"/>
    </source>
</evidence>
<dbReference type="Proteomes" id="UP001183643">
    <property type="component" value="Unassembled WGS sequence"/>
</dbReference>
<proteinExistence type="predicted"/>